<dbReference type="EMBL" id="CP091521">
    <property type="protein sequence ID" value="UOP04800.1"/>
    <property type="molecule type" value="Genomic_DNA"/>
</dbReference>
<dbReference type="Proteomes" id="UP000831534">
    <property type="component" value="Chromosome"/>
</dbReference>
<reference evidence="2" key="1">
    <citation type="submission" date="2021-12" db="EMBL/GenBank/DDBJ databases">
        <authorList>
            <person name="Veyrier F.J."/>
        </authorList>
    </citation>
    <scope>NUCLEOTIDE SEQUENCE</scope>
    <source>
        <strain evidence="2">17694</strain>
    </source>
</reference>
<gene>
    <name evidence="2" type="ORF">LVJ77_11755</name>
</gene>
<keyword evidence="3" id="KW-1185">Reference proteome</keyword>
<organism evidence="2 3">
    <name type="scientific">Conchiformibius kuhniae</name>
    <dbReference type="NCBI Taxonomy" id="211502"/>
    <lineage>
        <taxon>Bacteria</taxon>
        <taxon>Pseudomonadati</taxon>
        <taxon>Pseudomonadota</taxon>
        <taxon>Betaproteobacteria</taxon>
        <taxon>Neisseriales</taxon>
        <taxon>Neisseriaceae</taxon>
        <taxon>Conchiformibius</taxon>
    </lineage>
</organism>
<dbReference type="InterPro" id="IPR046363">
    <property type="entry name" value="MS_N_TIM-barrel_dom"/>
</dbReference>
<dbReference type="GO" id="GO:0005829">
    <property type="term" value="C:cytosol"/>
    <property type="evidence" value="ECO:0007669"/>
    <property type="project" value="TreeGrafter"/>
</dbReference>
<dbReference type="GO" id="GO:0000287">
    <property type="term" value="F:magnesium ion binding"/>
    <property type="evidence" value="ECO:0007669"/>
    <property type="project" value="TreeGrafter"/>
</dbReference>
<dbReference type="SUPFAM" id="SSF51645">
    <property type="entry name" value="Malate synthase G"/>
    <property type="match status" value="1"/>
</dbReference>
<evidence type="ECO:0000259" key="1">
    <source>
        <dbReference type="Pfam" id="PF20656"/>
    </source>
</evidence>
<dbReference type="InterPro" id="IPR006253">
    <property type="entry name" value="Malate_synthG"/>
</dbReference>
<dbReference type="InterPro" id="IPR011076">
    <property type="entry name" value="Malate_synth_sf"/>
</dbReference>
<sequence>MTQTYTHAAGLQVESHLYDFVQNEVLAQHPNVKADEFWADFAKLLGEFAPRNRALLQKRDDLQAQIDAWHAQNPEFDAARYQAFLREIGYLTDAPAPFQISTANVDRELSEQAGRNWLCRLTMPATRSTPPMRVGAACMTRSTAPMPLPKTANSRPARATIPNAAMPSSPLPARCWTKVCLWFQAATPTLSAMR</sequence>
<evidence type="ECO:0000313" key="2">
    <source>
        <dbReference type="EMBL" id="UOP04800.1"/>
    </source>
</evidence>
<feature type="domain" description="Malate synthase N-terminal" evidence="1">
    <location>
        <begin position="17"/>
        <end position="73"/>
    </location>
</feature>
<proteinExistence type="predicted"/>
<dbReference type="GO" id="GO:0006097">
    <property type="term" value="P:glyoxylate cycle"/>
    <property type="evidence" value="ECO:0007669"/>
    <property type="project" value="InterPro"/>
</dbReference>
<dbReference type="Gene3D" id="3.20.20.360">
    <property type="entry name" value="Malate synthase, domain 3"/>
    <property type="match status" value="1"/>
</dbReference>
<dbReference type="GO" id="GO:0009436">
    <property type="term" value="P:glyoxylate catabolic process"/>
    <property type="evidence" value="ECO:0007669"/>
    <property type="project" value="TreeGrafter"/>
</dbReference>
<evidence type="ECO:0000313" key="3">
    <source>
        <dbReference type="Proteomes" id="UP000831534"/>
    </source>
</evidence>
<protein>
    <recommendedName>
        <fullName evidence="1">Malate synthase N-terminal domain-containing protein</fullName>
    </recommendedName>
</protein>
<dbReference type="PANTHER" id="PTHR42739:SF1">
    <property type="entry name" value="MALATE SYNTHASE G"/>
    <property type="match status" value="1"/>
</dbReference>
<dbReference type="AlphaFoldDB" id="A0A8T9MSC7"/>
<accession>A0A8T9MSC7</accession>
<dbReference type="GO" id="GO:0004474">
    <property type="term" value="F:malate synthase activity"/>
    <property type="evidence" value="ECO:0007669"/>
    <property type="project" value="InterPro"/>
</dbReference>
<dbReference type="InterPro" id="IPR048356">
    <property type="entry name" value="MS_N"/>
</dbReference>
<reference evidence="2" key="2">
    <citation type="journal article" date="2022" name="Res Sq">
        <title>Evolution of multicellular longitudinally dividing oral cavity symbionts (Neisseriaceae).</title>
        <authorList>
            <person name="Nyongesa S."/>
            <person name="Weber P."/>
            <person name="Bernet E."/>
            <person name="Pullido F."/>
            <person name="Nieckarz M."/>
            <person name="Delaby M."/>
            <person name="Nieves C."/>
            <person name="Viehboeck T."/>
            <person name="Krause N."/>
            <person name="Rivera-Millot A."/>
            <person name="Nakamura A."/>
            <person name="Vischer N."/>
            <person name="VanNieuwenhze M."/>
            <person name="Brun Y."/>
            <person name="Cava F."/>
            <person name="Bulgheresi S."/>
            <person name="Veyrier F."/>
        </authorList>
    </citation>
    <scope>NUCLEOTIDE SEQUENCE</scope>
    <source>
        <strain evidence="2">17694</strain>
    </source>
</reference>
<name>A0A8T9MSC7_9NEIS</name>
<dbReference type="Pfam" id="PF20656">
    <property type="entry name" value="MS_N"/>
    <property type="match status" value="1"/>
</dbReference>
<dbReference type="PANTHER" id="PTHR42739">
    <property type="entry name" value="MALATE SYNTHASE G"/>
    <property type="match status" value="1"/>
</dbReference>